<dbReference type="Pfam" id="PF01497">
    <property type="entry name" value="Peripla_BP_2"/>
    <property type="match status" value="1"/>
</dbReference>
<evidence type="ECO:0000256" key="4">
    <source>
        <dbReference type="ARBA" id="ARBA00022729"/>
    </source>
</evidence>
<sequence>MTKKLGLFIVLLLLVIMAACNKSDQEVKDSKAESESERSVTVDTGLGEQTIQGVPQRVVVLEWTYVEHMLPLGIKPVGVSDVEGYNKWINVGAPLPESTKDVGTRAEPNLEAIARLKPDLIIGAKYRHEAIIEELESIAPTVLFAPYSEEGVENQYQHMLNEFDTVAKIFDKQKEAETVKQQLEQTFEEQGRRIEEAGLSDIKAVVTQAFTSQNSPIMRLFTDNSVVAGVLEQMGVDNAVEVEKPQVYGFISSSVEALQNYQNAHFFYLVQEDDNIFTNQFADNPAWTNLEFVKEDRTYELPGDMGTFAGPLSAERLAVEVADALVEK</sequence>
<evidence type="ECO:0000313" key="8">
    <source>
        <dbReference type="Proteomes" id="UP001221597"/>
    </source>
</evidence>
<dbReference type="PANTHER" id="PTHR30532">
    <property type="entry name" value="IRON III DICITRATE-BINDING PERIPLASMIC PROTEIN"/>
    <property type="match status" value="1"/>
</dbReference>
<comment type="similarity">
    <text evidence="2">Belongs to the bacterial solute-binding protein 8 family.</text>
</comment>
<proteinExistence type="inferred from homology"/>
<gene>
    <name evidence="7" type="ORF">P9989_16230</name>
</gene>
<dbReference type="InterPro" id="IPR002491">
    <property type="entry name" value="ABC_transptr_periplasmic_BD"/>
</dbReference>
<dbReference type="Proteomes" id="UP001221597">
    <property type="component" value="Chromosome"/>
</dbReference>
<evidence type="ECO:0000256" key="2">
    <source>
        <dbReference type="ARBA" id="ARBA00008814"/>
    </source>
</evidence>
<dbReference type="SUPFAM" id="SSF53807">
    <property type="entry name" value="Helical backbone' metal receptor"/>
    <property type="match status" value="1"/>
</dbReference>
<dbReference type="CDD" id="cd01146">
    <property type="entry name" value="FhuD"/>
    <property type="match status" value="1"/>
</dbReference>
<accession>A0ABY8IUT4</accession>
<keyword evidence="8" id="KW-1185">Reference proteome</keyword>
<dbReference type="Gene3D" id="3.40.50.1980">
    <property type="entry name" value="Nitrogenase molybdenum iron protein domain"/>
    <property type="match status" value="2"/>
</dbReference>
<dbReference type="PROSITE" id="PS50983">
    <property type="entry name" value="FE_B12_PBP"/>
    <property type="match status" value="1"/>
</dbReference>
<dbReference type="InterPro" id="IPR051313">
    <property type="entry name" value="Bact_iron-sidero_bind"/>
</dbReference>
<name>A0ABY8IUT4_9BACI</name>
<dbReference type="RefSeq" id="WP_283075910.1">
    <property type="nucleotide sequence ID" value="NZ_CP121671.1"/>
</dbReference>
<dbReference type="PANTHER" id="PTHR30532:SF29">
    <property type="entry name" value="FE(3+) DICITRATE-BINDING PERIPLASMIC PROTEIN"/>
    <property type="match status" value="1"/>
</dbReference>
<evidence type="ECO:0000256" key="3">
    <source>
        <dbReference type="ARBA" id="ARBA00022448"/>
    </source>
</evidence>
<evidence type="ECO:0000256" key="1">
    <source>
        <dbReference type="ARBA" id="ARBA00004193"/>
    </source>
</evidence>
<evidence type="ECO:0000259" key="6">
    <source>
        <dbReference type="PROSITE" id="PS50983"/>
    </source>
</evidence>
<reference evidence="7 8" key="1">
    <citation type="submission" date="2023-04" db="EMBL/GenBank/DDBJ databases">
        <title>Genome sequence of Halobacillus naozhouensis KACC 21980.</title>
        <authorList>
            <person name="Kim S."/>
            <person name="Heo J."/>
            <person name="Kwon S.-W."/>
        </authorList>
    </citation>
    <scope>NUCLEOTIDE SEQUENCE [LARGE SCALE GENOMIC DNA]</scope>
    <source>
        <strain evidence="7 8">KCTC 13234</strain>
    </source>
</reference>
<dbReference type="PROSITE" id="PS51257">
    <property type="entry name" value="PROKAR_LIPOPROTEIN"/>
    <property type="match status" value="1"/>
</dbReference>
<feature type="domain" description="Fe/B12 periplasmic-binding" evidence="6">
    <location>
        <begin position="57"/>
        <end position="328"/>
    </location>
</feature>
<keyword evidence="4 5" id="KW-0732">Signal</keyword>
<evidence type="ECO:0000313" key="7">
    <source>
        <dbReference type="EMBL" id="WFT73903.1"/>
    </source>
</evidence>
<comment type="subcellular location">
    <subcellularLocation>
        <location evidence="1">Cell membrane</location>
        <topology evidence="1">Lipid-anchor</topology>
    </subcellularLocation>
</comment>
<organism evidence="7 8">
    <name type="scientific">Halobacillus naozhouensis</name>
    <dbReference type="NCBI Taxonomy" id="554880"/>
    <lineage>
        <taxon>Bacteria</taxon>
        <taxon>Bacillati</taxon>
        <taxon>Bacillota</taxon>
        <taxon>Bacilli</taxon>
        <taxon>Bacillales</taxon>
        <taxon>Bacillaceae</taxon>
        <taxon>Halobacillus</taxon>
    </lineage>
</organism>
<feature type="signal peptide" evidence="5">
    <location>
        <begin position="1"/>
        <end position="22"/>
    </location>
</feature>
<dbReference type="EMBL" id="CP121671">
    <property type="protein sequence ID" value="WFT73903.1"/>
    <property type="molecule type" value="Genomic_DNA"/>
</dbReference>
<evidence type="ECO:0000256" key="5">
    <source>
        <dbReference type="SAM" id="SignalP"/>
    </source>
</evidence>
<dbReference type="PRINTS" id="PR01715">
    <property type="entry name" value="FERRIBNDNGPP"/>
</dbReference>
<keyword evidence="3" id="KW-0813">Transport</keyword>
<protein>
    <submittedName>
        <fullName evidence="7">Iron-siderophore ABC transporter substrate-binding protein</fullName>
    </submittedName>
</protein>
<feature type="chain" id="PRO_5046487606" evidence="5">
    <location>
        <begin position="23"/>
        <end position="328"/>
    </location>
</feature>